<gene>
    <name evidence="1" type="ORF">DFH08DRAFT_692282</name>
</gene>
<evidence type="ECO:0000313" key="2">
    <source>
        <dbReference type="Proteomes" id="UP001218218"/>
    </source>
</evidence>
<reference evidence="1" key="1">
    <citation type="submission" date="2023-03" db="EMBL/GenBank/DDBJ databases">
        <title>Massive genome expansion in bonnet fungi (Mycena s.s.) driven by repeated elements and novel gene families across ecological guilds.</title>
        <authorList>
            <consortium name="Lawrence Berkeley National Laboratory"/>
            <person name="Harder C.B."/>
            <person name="Miyauchi S."/>
            <person name="Viragh M."/>
            <person name="Kuo A."/>
            <person name="Thoen E."/>
            <person name="Andreopoulos B."/>
            <person name="Lu D."/>
            <person name="Skrede I."/>
            <person name="Drula E."/>
            <person name="Henrissat B."/>
            <person name="Morin E."/>
            <person name="Kohler A."/>
            <person name="Barry K."/>
            <person name="LaButti K."/>
            <person name="Morin E."/>
            <person name="Salamov A."/>
            <person name="Lipzen A."/>
            <person name="Mereny Z."/>
            <person name="Hegedus B."/>
            <person name="Baldrian P."/>
            <person name="Stursova M."/>
            <person name="Weitz H."/>
            <person name="Taylor A."/>
            <person name="Grigoriev I.V."/>
            <person name="Nagy L.G."/>
            <person name="Martin F."/>
            <person name="Kauserud H."/>
        </authorList>
    </citation>
    <scope>NUCLEOTIDE SEQUENCE</scope>
    <source>
        <strain evidence="1">CBHHK002</strain>
    </source>
</reference>
<organism evidence="1 2">
    <name type="scientific">Mycena albidolilacea</name>
    <dbReference type="NCBI Taxonomy" id="1033008"/>
    <lineage>
        <taxon>Eukaryota</taxon>
        <taxon>Fungi</taxon>
        <taxon>Dikarya</taxon>
        <taxon>Basidiomycota</taxon>
        <taxon>Agaricomycotina</taxon>
        <taxon>Agaricomycetes</taxon>
        <taxon>Agaricomycetidae</taxon>
        <taxon>Agaricales</taxon>
        <taxon>Marasmiineae</taxon>
        <taxon>Mycenaceae</taxon>
        <taxon>Mycena</taxon>
    </lineage>
</organism>
<dbReference type="AlphaFoldDB" id="A0AAD7AAN3"/>
<keyword evidence="2" id="KW-1185">Reference proteome</keyword>
<comment type="caution">
    <text evidence="1">The sequence shown here is derived from an EMBL/GenBank/DDBJ whole genome shotgun (WGS) entry which is preliminary data.</text>
</comment>
<evidence type="ECO:0000313" key="1">
    <source>
        <dbReference type="EMBL" id="KAJ7353166.1"/>
    </source>
</evidence>
<protein>
    <submittedName>
        <fullName evidence="1">Uncharacterized protein</fullName>
    </submittedName>
</protein>
<dbReference type="Proteomes" id="UP001218218">
    <property type="component" value="Unassembled WGS sequence"/>
</dbReference>
<sequence>MVLTILNAKARPAQVRAWVQRARADMPEIKDVDTFARQVRAWWQDINPAWQKLSLLMVKKMGPWTFMDVPGQNGFLNVLICLKWWRERINKESEEWKDMLEDILWVLRQMNR</sequence>
<dbReference type="EMBL" id="JARIHO010000011">
    <property type="protein sequence ID" value="KAJ7353166.1"/>
    <property type="molecule type" value="Genomic_DNA"/>
</dbReference>
<accession>A0AAD7AAN3</accession>
<name>A0AAD7AAN3_9AGAR</name>
<proteinExistence type="predicted"/>